<dbReference type="AlphaFoldDB" id="A0A0C1YJ18"/>
<dbReference type="Pfam" id="PF00471">
    <property type="entry name" value="Ribosomal_L33"/>
    <property type="match status" value="1"/>
</dbReference>
<comment type="similarity">
    <text evidence="1 5">Belongs to the bacterial ribosomal protein bL33 family.</text>
</comment>
<dbReference type="OrthoDB" id="21586at2"/>
<dbReference type="RefSeq" id="WP_040039369.1">
    <property type="nucleotide sequence ID" value="NZ_JWJG01000028.1"/>
</dbReference>
<dbReference type="InterPro" id="IPR018264">
    <property type="entry name" value="Ribosomal_bL33_CS"/>
</dbReference>
<name>A0A0C1YJ18_9BURK</name>
<comment type="caution">
    <text evidence="6">The sequence shown here is derived from an EMBL/GenBank/DDBJ whole genome shotgun (WGS) entry which is preliminary data.</text>
</comment>
<dbReference type="EMBL" id="JWJG01000028">
    <property type="protein sequence ID" value="KIF80467.1"/>
    <property type="molecule type" value="Genomic_DNA"/>
</dbReference>
<reference evidence="6 7" key="1">
    <citation type="submission" date="2014-12" db="EMBL/GenBank/DDBJ databases">
        <title>Denitrispirillum autotrophicum gen. nov., sp. nov., Denitrifying, Facultatively Autotrophic Bacteria Isolated from Rice Paddy Soil.</title>
        <authorList>
            <person name="Ishii S."/>
            <person name="Ashida N."/>
            <person name="Ohno H."/>
            <person name="Otsuka S."/>
            <person name="Yokota A."/>
            <person name="Senoo K."/>
        </authorList>
    </citation>
    <scope>NUCLEOTIDE SEQUENCE [LARGE SCALE GENOMIC DNA]</scope>
    <source>
        <strain evidence="6 7">TSA66</strain>
    </source>
</reference>
<dbReference type="GO" id="GO:0022625">
    <property type="term" value="C:cytosolic large ribosomal subunit"/>
    <property type="evidence" value="ECO:0007669"/>
    <property type="project" value="TreeGrafter"/>
</dbReference>
<dbReference type="PANTHER" id="PTHR15238">
    <property type="entry name" value="54S RIBOSOMAL PROTEIN L39, MITOCHONDRIAL"/>
    <property type="match status" value="1"/>
</dbReference>
<dbReference type="NCBIfam" id="TIGR01023">
    <property type="entry name" value="rpmG_bact"/>
    <property type="match status" value="1"/>
</dbReference>
<sequence>MAKSNRDKIKLESTAGTGHFYTTTKNKRTTPEKMSIMKFDPKARKHVEYKETKIK</sequence>
<evidence type="ECO:0000256" key="2">
    <source>
        <dbReference type="ARBA" id="ARBA00022980"/>
    </source>
</evidence>
<evidence type="ECO:0000256" key="5">
    <source>
        <dbReference type="HAMAP-Rule" id="MF_00294"/>
    </source>
</evidence>
<dbReference type="InterPro" id="IPR038584">
    <property type="entry name" value="Ribosomal_bL33_sf"/>
</dbReference>
<dbReference type="GO" id="GO:0006412">
    <property type="term" value="P:translation"/>
    <property type="evidence" value="ECO:0007669"/>
    <property type="project" value="UniProtKB-UniRule"/>
</dbReference>
<keyword evidence="7" id="KW-1185">Reference proteome</keyword>
<keyword evidence="3 5" id="KW-0687">Ribonucleoprotein</keyword>
<proteinExistence type="inferred from homology"/>
<dbReference type="PANTHER" id="PTHR15238:SF1">
    <property type="entry name" value="LARGE RIBOSOMAL SUBUNIT PROTEIN BL33M"/>
    <property type="match status" value="1"/>
</dbReference>
<gene>
    <name evidence="5 6" type="primary">rpmG</name>
    <name evidence="6" type="ORF">TSA66_05965</name>
</gene>
<dbReference type="PROSITE" id="PS00582">
    <property type="entry name" value="RIBOSOMAL_L33"/>
    <property type="match status" value="1"/>
</dbReference>
<dbReference type="GO" id="GO:0003735">
    <property type="term" value="F:structural constituent of ribosome"/>
    <property type="evidence" value="ECO:0007669"/>
    <property type="project" value="InterPro"/>
</dbReference>
<keyword evidence="2 5" id="KW-0689">Ribosomal protein</keyword>
<evidence type="ECO:0000256" key="1">
    <source>
        <dbReference type="ARBA" id="ARBA00007596"/>
    </source>
</evidence>
<dbReference type="InterPro" id="IPR001705">
    <property type="entry name" value="Ribosomal_bL33"/>
</dbReference>
<evidence type="ECO:0000256" key="3">
    <source>
        <dbReference type="ARBA" id="ARBA00023274"/>
    </source>
</evidence>
<dbReference type="SUPFAM" id="SSF57829">
    <property type="entry name" value="Zn-binding ribosomal proteins"/>
    <property type="match status" value="1"/>
</dbReference>
<accession>A0A0C1YJ18</accession>
<organism evidence="6 7">
    <name type="scientific">Noviherbaspirillum autotrophicum</name>
    <dbReference type="NCBI Taxonomy" id="709839"/>
    <lineage>
        <taxon>Bacteria</taxon>
        <taxon>Pseudomonadati</taxon>
        <taxon>Pseudomonadota</taxon>
        <taxon>Betaproteobacteria</taxon>
        <taxon>Burkholderiales</taxon>
        <taxon>Oxalobacteraceae</taxon>
        <taxon>Noviherbaspirillum</taxon>
    </lineage>
</organism>
<dbReference type="NCBIfam" id="NF001860">
    <property type="entry name" value="PRK00595.1"/>
    <property type="match status" value="1"/>
</dbReference>
<protein>
    <recommendedName>
        <fullName evidence="4 5">Large ribosomal subunit protein bL33</fullName>
    </recommendedName>
</protein>
<evidence type="ECO:0000313" key="7">
    <source>
        <dbReference type="Proteomes" id="UP000031572"/>
    </source>
</evidence>
<evidence type="ECO:0000313" key="6">
    <source>
        <dbReference type="EMBL" id="KIF80467.1"/>
    </source>
</evidence>
<dbReference type="Proteomes" id="UP000031572">
    <property type="component" value="Unassembled WGS sequence"/>
</dbReference>
<dbReference type="STRING" id="709839.TSA66_05965"/>
<dbReference type="HAMAP" id="MF_00294">
    <property type="entry name" value="Ribosomal_bL33"/>
    <property type="match status" value="1"/>
</dbReference>
<dbReference type="InterPro" id="IPR011332">
    <property type="entry name" value="Ribosomal_zn-bd"/>
</dbReference>
<dbReference type="Gene3D" id="2.20.28.120">
    <property type="entry name" value="Ribosomal protein L33"/>
    <property type="match status" value="1"/>
</dbReference>
<evidence type="ECO:0000256" key="4">
    <source>
        <dbReference type="ARBA" id="ARBA00035176"/>
    </source>
</evidence>